<feature type="region of interest" description="Disordered" evidence="1">
    <location>
        <begin position="36"/>
        <end position="73"/>
    </location>
</feature>
<evidence type="ECO:0008006" key="5">
    <source>
        <dbReference type="Google" id="ProtNLM"/>
    </source>
</evidence>
<dbReference type="InterPro" id="IPR027417">
    <property type="entry name" value="P-loop_NTPase"/>
</dbReference>
<dbReference type="Gene3D" id="3.40.50.300">
    <property type="entry name" value="P-loop containing nucleotide triphosphate hydrolases"/>
    <property type="match status" value="1"/>
</dbReference>
<dbReference type="PANTHER" id="PTHR36978">
    <property type="entry name" value="P-LOOP CONTAINING NUCLEOTIDE TRIPHOSPHATE HYDROLASE"/>
    <property type="match status" value="1"/>
</dbReference>
<dbReference type="InterPro" id="IPR040632">
    <property type="entry name" value="Sulfotransfer_4"/>
</dbReference>
<comment type="caution">
    <text evidence="3">The sequence shown here is derived from an EMBL/GenBank/DDBJ whole genome shotgun (WGS) entry which is preliminary data.</text>
</comment>
<keyword evidence="2" id="KW-1133">Transmembrane helix</keyword>
<feature type="transmembrane region" description="Helical" evidence="2">
    <location>
        <begin position="266"/>
        <end position="286"/>
    </location>
</feature>
<reference evidence="3" key="1">
    <citation type="submission" date="2021-06" db="EMBL/GenBank/DDBJ databases">
        <title>Comparative genomics, transcriptomics and evolutionary studies reveal genomic signatures of adaptation to plant cell wall in hemibiotrophic fungi.</title>
        <authorList>
            <consortium name="DOE Joint Genome Institute"/>
            <person name="Baroncelli R."/>
            <person name="Diaz J.F."/>
            <person name="Benocci T."/>
            <person name="Peng M."/>
            <person name="Battaglia E."/>
            <person name="Haridas S."/>
            <person name="Andreopoulos W."/>
            <person name="Labutti K."/>
            <person name="Pangilinan J."/>
            <person name="Floch G.L."/>
            <person name="Makela M.R."/>
            <person name="Henrissat B."/>
            <person name="Grigoriev I.V."/>
            <person name="Crouch J.A."/>
            <person name="De Vries R.P."/>
            <person name="Sukno S.A."/>
            <person name="Thon M.R."/>
        </authorList>
    </citation>
    <scope>NUCLEOTIDE SEQUENCE</scope>
    <source>
        <strain evidence="3">CBS 102054</strain>
    </source>
</reference>
<dbReference type="Pfam" id="PF17784">
    <property type="entry name" value="Sulfotransfer_4"/>
    <property type="match status" value="2"/>
</dbReference>
<organism evidence="3 4">
    <name type="scientific">Colletotrichum phormii</name>
    <dbReference type="NCBI Taxonomy" id="359342"/>
    <lineage>
        <taxon>Eukaryota</taxon>
        <taxon>Fungi</taxon>
        <taxon>Dikarya</taxon>
        <taxon>Ascomycota</taxon>
        <taxon>Pezizomycotina</taxon>
        <taxon>Sordariomycetes</taxon>
        <taxon>Hypocreomycetidae</taxon>
        <taxon>Glomerellales</taxon>
        <taxon>Glomerellaceae</taxon>
        <taxon>Colletotrichum</taxon>
        <taxon>Colletotrichum acutatum species complex</taxon>
    </lineage>
</organism>
<feature type="transmembrane region" description="Helical" evidence="2">
    <location>
        <begin position="156"/>
        <end position="174"/>
    </location>
</feature>
<dbReference type="RefSeq" id="XP_060440005.1">
    <property type="nucleotide sequence ID" value="XM_060588523.1"/>
</dbReference>
<evidence type="ECO:0000313" key="3">
    <source>
        <dbReference type="EMBL" id="KAK1624010.1"/>
    </source>
</evidence>
<keyword evidence="4" id="KW-1185">Reference proteome</keyword>
<dbReference type="GeneID" id="85473385"/>
<accession>A0AAI9ZI50</accession>
<proteinExistence type="predicted"/>
<evidence type="ECO:0000256" key="1">
    <source>
        <dbReference type="SAM" id="MobiDB-lite"/>
    </source>
</evidence>
<dbReference type="AlphaFoldDB" id="A0AAI9ZI50"/>
<protein>
    <recommendedName>
        <fullName evidence="5">NAD dependent epimerase/dehydratase</fullName>
    </recommendedName>
</protein>
<dbReference type="Proteomes" id="UP001243989">
    <property type="component" value="Unassembled WGS sequence"/>
</dbReference>
<sequence>MGQEASKPKPGTRLQVIGAGLPRTGTASLAKALEILLDDDDDDDSSSDGAGPGPGPGRGAPVHHGGTQITRGPESEIRSWITCLSHTPIRGPLDEKIVLDTLRHHFSDGYAAVVDVPGMLFTEELAALHPSALVICTIRDPEAWVRSIRQTGQRSLAIFISFALFLLPTMRWFPRYIDAIPNGRWGELFPAREGEGVLPTREVWDSHQAWVRRVVGAERLVFYDVKEGWGPLCEALGRPVPGVPFPRVNDGDAIDAFAKEQIVKGLVRWVVVLAGFAVVVGGGWWWTR</sequence>
<gene>
    <name evidence="3" type="ORF">BDP81DRAFT_398964</name>
</gene>
<evidence type="ECO:0000313" key="4">
    <source>
        <dbReference type="Proteomes" id="UP001243989"/>
    </source>
</evidence>
<keyword evidence="2" id="KW-0812">Transmembrane</keyword>
<dbReference type="EMBL" id="JAHMHQ010000026">
    <property type="protein sequence ID" value="KAK1624010.1"/>
    <property type="molecule type" value="Genomic_DNA"/>
</dbReference>
<keyword evidence="2" id="KW-0472">Membrane</keyword>
<feature type="compositionally biased region" description="Acidic residues" evidence="1">
    <location>
        <begin position="36"/>
        <end position="46"/>
    </location>
</feature>
<feature type="region of interest" description="Disordered" evidence="1">
    <location>
        <begin position="1"/>
        <end position="21"/>
    </location>
</feature>
<dbReference type="SUPFAM" id="SSF52540">
    <property type="entry name" value="P-loop containing nucleoside triphosphate hydrolases"/>
    <property type="match status" value="1"/>
</dbReference>
<dbReference type="PANTHER" id="PTHR36978:SF3">
    <property type="entry name" value="P-LOOP CONTAINING NUCLEOSIDE TRIPHOSPHATE HYDROLASE PROTEIN"/>
    <property type="match status" value="1"/>
</dbReference>
<name>A0AAI9ZI50_9PEZI</name>
<evidence type="ECO:0000256" key="2">
    <source>
        <dbReference type="SAM" id="Phobius"/>
    </source>
</evidence>